<proteinExistence type="predicted"/>
<protein>
    <submittedName>
        <fullName evidence="1">Glycosyltransferase family 1 protein</fullName>
    </submittedName>
</protein>
<name>A0ABX1LUP4_9CYAN</name>
<keyword evidence="2" id="KW-1185">Reference proteome</keyword>
<reference evidence="1 2" key="1">
    <citation type="submission" date="2020-03" db="EMBL/GenBank/DDBJ databases">
        <title>Draft Genome Sequence of 2-Methylisoborneol Producing Pseudanabaena yagii Strain GIHE-NHR1 Isolated from North Han River in South Korea.</title>
        <authorList>
            <person name="Jeong J."/>
        </authorList>
    </citation>
    <scope>NUCLEOTIDE SEQUENCE [LARGE SCALE GENOMIC DNA]</scope>
    <source>
        <strain evidence="1 2">GIHE-NHR1</strain>
    </source>
</reference>
<comment type="caution">
    <text evidence="1">The sequence shown here is derived from an EMBL/GenBank/DDBJ whole genome shotgun (WGS) entry which is preliminary data.</text>
</comment>
<dbReference type="EMBL" id="JAAVJL010000001">
    <property type="protein sequence ID" value="NMF58514.1"/>
    <property type="molecule type" value="Genomic_DNA"/>
</dbReference>
<accession>A0ABX1LUP4</accession>
<sequence length="360" mass="41340">MLHFLWAGYVLYENSYSIYEFSNLEIGKWAEYYLGQKTNFHQTSCLFGKLTDNPNDILIGHPTWHGSNGVDDPTKGKSIRNWVKDNAISTKDLAHPNTYILMPWVPHFPKEWIMPCIDYQLLNAQKIFALCGNIWIDRTFEKQDDSLQYGVRDKLVHCNMGIASQNFPIHKKTFNKIGNRQLLHVSNLGTYKGFDITCKSLVNVETLLHVASSSFNAPVGKVQVDLGNNDKFVFKFLGTINNNDPEINSWIVDNCDFYIHTATMDAQATTILENCARGLIPLITPESGFSSPHAIYLTHDPHENHKIIEWALNLPEEDLLKRSELLREQIVKEHNWESIFGKIWDVITEDIESRKIKSQS</sequence>
<evidence type="ECO:0000313" key="1">
    <source>
        <dbReference type="EMBL" id="NMF58514.1"/>
    </source>
</evidence>
<dbReference type="Proteomes" id="UP000738376">
    <property type="component" value="Unassembled WGS sequence"/>
</dbReference>
<evidence type="ECO:0000313" key="2">
    <source>
        <dbReference type="Proteomes" id="UP000738376"/>
    </source>
</evidence>
<organism evidence="1 2">
    <name type="scientific">Pseudanabaena yagii GIHE-NHR1</name>
    <dbReference type="NCBI Taxonomy" id="2722753"/>
    <lineage>
        <taxon>Bacteria</taxon>
        <taxon>Bacillati</taxon>
        <taxon>Cyanobacteriota</taxon>
        <taxon>Cyanophyceae</taxon>
        <taxon>Pseudanabaenales</taxon>
        <taxon>Pseudanabaenaceae</taxon>
        <taxon>Pseudanabaena</taxon>
        <taxon>Pseudanabaena yagii</taxon>
    </lineage>
</organism>
<dbReference type="SUPFAM" id="SSF53756">
    <property type="entry name" value="UDP-Glycosyltransferase/glycogen phosphorylase"/>
    <property type="match status" value="1"/>
</dbReference>
<dbReference type="RefSeq" id="WP_169363410.1">
    <property type="nucleotide sequence ID" value="NZ_JAAVJL010000001.1"/>
</dbReference>
<gene>
    <name evidence="1" type="ORF">HC246_10910</name>
</gene>